<evidence type="ECO:0000313" key="3">
    <source>
        <dbReference type="Proteomes" id="UP001281656"/>
    </source>
</evidence>
<comment type="caution">
    <text evidence="2">The sequence shown here is derived from an EMBL/GenBank/DDBJ whole genome shotgun (WGS) entry which is preliminary data.</text>
</comment>
<gene>
    <name evidence="2" type="ORF">P8V03_01880</name>
</gene>
<feature type="compositionally biased region" description="Basic and acidic residues" evidence="1">
    <location>
        <begin position="17"/>
        <end position="44"/>
    </location>
</feature>
<evidence type="ECO:0008006" key="4">
    <source>
        <dbReference type="Google" id="ProtNLM"/>
    </source>
</evidence>
<proteinExistence type="predicted"/>
<feature type="region of interest" description="Disordered" evidence="1">
    <location>
        <begin position="1"/>
        <end position="44"/>
    </location>
</feature>
<dbReference type="Proteomes" id="UP001281656">
    <property type="component" value="Unassembled WGS sequence"/>
</dbReference>
<accession>A0ABU4JP50</accession>
<name>A0ABU4JP50_9CLOT</name>
<sequence length="44" mass="5160">MKGKNKFTNKQTAAMGLEREDNGQNLYEQERKAKQRKHDNVKPV</sequence>
<organism evidence="2 3">
    <name type="scientific">Clostridium tanneri</name>
    <dbReference type="NCBI Taxonomy" id="3037988"/>
    <lineage>
        <taxon>Bacteria</taxon>
        <taxon>Bacillati</taxon>
        <taxon>Bacillota</taxon>
        <taxon>Clostridia</taxon>
        <taxon>Eubacteriales</taxon>
        <taxon>Clostridiaceae</taxon>
        <taxon>Clostridium</taxon>
    </lineage>
</organism>
<dbReference type="RefSeq" id="WP_261671871.1">
    <property type="nucleotide sequence ID" value="NZ_JARUJP010000001.1"/>
</dbReference>
<dbReference type="EMBL" id="JARUJP010000001">
    <property type="protein sequence ID" value="MDW8799900.1"/>
    <property type="molecule type" value="Genomic_DNA"/>
</dbReference>
<reference evidence="2 3" key="1">
    <citation type="submission" date="2023-04" db="EMBL/GenBank/DDBJ databases">
        <title>Clostridium tannerae sp. nov., isolated from the fecal material of an alpaca.</title>
        <authorList>
            <person name="Miller S."/>
            <person name="Hendry M."/>
            <person name="King J."/>
            <person name="Sankaranarayanan K."/>
            <person name="Lawson P.A."/>
        </authorList>
    </citation>
    <scope>NUCLEOTIDE SEQUENCE [LARGE SCALE GENOMIC DNA]</scope>
    <source>
        <strain evidence="2 3">A1-XYC3</strain>
    </source>
</reference>
<protein>
    <recommendedName>
        <fullName evidence="4">Small acid-soluble spore protein O</fullName>
    </recommendedName>
</protein>
<keyword evidence="3" id="KW-1185">Reference proteome</keyword>
<evidence type="ECO:0000313" key="2">
    <source>
        <dbReference type="EMBL" id="MDW8799900.1"/>
    </source>
</evidence>
<evidence type="ECO:0000256" key="1">
    <source>
        <dbReference type="SAM" id="MobiDB-lite"/>
    </source>
</evidence>